<dbReference type="EMBL" id="JANIIK010000043">
    <property type="protein sequence ID" value="KAJ3605264.1"/>
    <property type="molecule type" value="Genomic_DNA"/>
</dbReference>
<evidence type="ECO:0008006" key="10">
    <source>
        <dbReference type="Google" id="ProtNLM"/>
    </source>
</evidence>
<feature type="compositionally biased region" description="Acidic residues" evidence="7">
    <location>
        <begin position="225"/>
        <end position="264"/>
    </location>
</feature>
<dbReference type="FunFam" id="3.30.1120.90:FF:000002">
    <property type="entry name" value="Testis-specific Y-encoded-like protein 2"/>
    <property type="match status" value="1"/>
</dbReference>
<dbReference type="GO" id="GO:0005634">
    <property type="term" value="C:nucleus"/>
    <property type="evidence" value="ECO:0007669"/>
    <property type="project" value="UniProtKB-SubCell"/>
</dbReference>
<dbReference type="InterPro" id="IPR002164">
    <property type="entry name" value="NAP_family"/>
</dbReference>
<dbReference type="Gene3D" id="3.30.1120.90">
    <property type="entry name" value="Nucleosome assembly protein"/>
    <property type="match status" value="1"/>
</dbReference>
<feature type="compositionally biased region" description="Basic and acidic residues" evidence="7">
    <location>
        <begin position="9"/>
        <end position="29"/>
    </location>
</feature>
<evidence type="ECO:0000256" key="7">
    <source>
        <dbReference type="SAM" id="MobiDB-lite"/>
    </source>
</evidence>
<dbReference type="AlphaFoldDB" id="A0A9Q0EEM3"/>
<evidence type="ECO:0000256" key="2">
    <source>
        <dbReference type="ARBA" id="ARBA00004496"/>
    </source>
</evidence>
<feature type="region of interest" description="Disordered" evidence="7">
    <location>
        <begin position="222"/>
        <end position="264"/>
    </location>
</feature>
<keyword evidence="9" id="KW-1185">Reference proteome</keyword>
<evidence type="ECO:0000256" key="4">
    <source>
        <dbReference type="ARBA" id="ARBA00022490"/>
    </source>
</evidence>
<evidence type="ECO:0000256" key="3">
    <source>
        <dbReference type="ARBA" id="ARBA00009947"/>
    </source>
</evidence>
<dbReference type="Proteomes" id="UP001148018">
    <property type="component" value="Unassembled WGS sequence"/>
</dbReference>
<dbReference type="InterPro" id="IPR037231">
    <property type="entry name" value="NAP-like_sf"/>
</dbReference>
<comment type="subcellular location">
    <subcellularLocation>
        <location evidence="2">Cytoplasm</location>
    </subcellularLocation>
    <subcellularLocation>
        <location evidence="1">Nucleus</location>
    </subcellularLocation>
</comment>
<sequence length="264" mass="30618">MSASAAKVGKPENSNHDGAEETSDKEHQEAIEQIDEIQNSIDRLNEQSSDEILKVEQKYIKQRQPFYKKRAELITKIPSFWVTTFVNHPQVAAILGEEDEKALQYLKSVEVADFEYVKSGYRIDFCFDENPYFENKVLSKEFHLNAIGDPVSKSCEIKWRPGKDLTKRPGQTTLLSKTGEKRQFESKEMFFMWFTDHSDSGADEVGEVIKDDIWPNPLQYYLVPDMDEDDDDEDDSEDEDDALEDIDEEDEDDEDCEEENEEEV</sequence>
<evidence type="ECO:0000313" key="8">
    <source>
        <dbReference type="EMBL" id="KAJ3605264.1"/>
    </source>
</evidence>
<evidence type="ECO:0000256" key="6">
    <source>
        <dbReference type="RuleBase" id="RU003876"/>
    </source>
</evidence>
<proteinExistence type="inferred from homology"/>
<dbReference type="PANTHER" id="PTHR11875">
    <property type="entry name" value="TESTIS-SPECIFIC Y-ENCODED PROTEIN"/>
    <property type="match status" value="1"/>
</dbReference>
<name>A0A9Q0EEM3_9TELE</name>
<dbReference type="Pfam" id="PF00956">
    <property type="entry name" value="NAP"/>
    <property type="match status" value="1"/>
</dbReference>
<dbReference type="SUPFAM" id="SSF143113">
    <property type="entry name" value="NAP-like"/>
    <property type="match status" value="1"/>
</dbReference>
<dbReference type="FunFam" id="1.20.5.1500:FF:000003">
    <property type="entry name" value="SET isoform 2"/>
    <property type="match status" value="1"/>
</dbReference>
<gene>
    <name evidence="8" type="ORF">NHX12_027314</name>
</gene>
<protein>
    <recommendedName>
        <fullName evidence="10">Protein SET</fullName>
    </recommendedName>
</protein>
<evidence type="ECO:0000313" key="9">
    <source>
        <dbReference type="Proteomes" id="UP001148018"/>
    </source>
</evidence>
<dbReference type="OrthoDB" id="19419at2759"/>
<feature type="region of interest" description="Disordered" evidence="7">
    <location>
        <begin position="1"/>
        <end position="29"/>
    </location>
</feature>
<comment type="similarity">
    <text evidence="3 6">Belongs to the nucleosome assembly protein (NAP) family.</text>
</comment>
<accession>A0A9Q0EEM3</accession>
<organism evidence="8 9">
    <name type="scientific">Muraenolepis orangiensis</name>
    <name type="common">Patagonian moray cod</name>
    <dbReference type="NCBI Taxonomy" id="630683"/>
    <lineage>
        <taxon>Eukaryota</taxon>
        <taxon>Metazoa</taxon>
        <taxon>Chordata</taxon>
        <taxon>Craniata</taxon>
        <taxon>Vertebrata</taxon>
        <taxon>Euteleostomi</taxon>
        <taxon>Actinopterygii</taxon>
        <taxon>Neopterygii</taxon>
        <taxon>Teleostei</taxon>
        <taxon>Neoteleostei</taxon>
        <taxon>Acanthomorphata</taxon>
        <taxon>Zeiogadaria</taxon>
        <taxon>Gadariae</taxon>
        <taxon>Gadiformes</taxon>
        <taxon>Muraenolepidoidei</taxon>
        <taxon>Muraenolepididae</taxon>
        <taxon>Muraenolepis</taxon>
    </lineage>
</organism>
<dbReference type="GO" id="GO:0006334">
    <property type="term" value="P:nucleosome assembly"/>
    <property type="evidence" value="ECO:0007669"/>
    <property type="project" value="InterPro"/>
</dbReference>
<keyword evidence="4" id="KW-0963">Cytoplasm</keyword>
<keyword evidence="5" id="KW-0539">Nucleus</keyword>
<evidence type="ECO:0000256" key="5">
    <source>
        <dbReference type="ARBA" id="ARBA00023242"/>
    </source>
</evidence>
<comment type="caution">
    <text evidence="8">The sequence shown here is derived from an EMBL/GenBank/DDBJ whole genome shotgun (WGS) entry which is preliminary data.</text>
</comment>
<reference evidence="8" key="1">
    <citation type="submission" date="2022-07" db="EMBL/GenBank/DDBJ databases">
        <title>Chromosome-level genome of Muraenolepis orangiensis.</title>
        <authorList>
            <person name="Kim J."/>
        </authorList>
    </citation>
    <scope>NUCLEOTIDE SEQUENCE</scope>
    <source>
        <strain evidence="8">KU_S4_2022</strain>
        <tissue evidence="8">Muscle</tissue>
    </source>
</reference>
<dbReference type="Gene3D" id="1.20.5.1500">
    <property type="match status" value="1"/>
</dbReference>
<evidence type="ECO:0000256" key="1">
    <source>
        <dbReference type="ARBA" id="ARBA00004123"/>
    </source>
</evidence>
<dbReference type="GO" id="GO:0005737">
    <property type="term" value="C:cytoplasm"/>
    <property type="evidence" value="ECO:0007669"/>
    <property type="project" value="UniProtKB-SubCell"/>
</dbReference>